<gene>
    <name evidence="10" type="ORF">A2209_04795</name>
</gene>
<dbReference type="InterPro" id="IPR013766">
    <property type="entry name" value="Thioredoxin_domain"/>
</dbReference>
<dbReference type="PRINTS" id="PR00421">
    <property type="entry name" value="THIOREDOXIN"/>
</dbReference>
<evidence type="ECO:0000256" key="3">
    <source>
        <dbReference type="ARBA" id="ARBA00023157"/>
    </source>
</evidence>
<evidence type="ECO:0000256" key="1">
    <source>
        <dbReference type="ARBA" id="ARBA00022448"/>
    </source>
</evidence>
<feature type="site" description="Contributes to redox potential value" evidence="7">
    <location>
        <position position="32"/>
    </location>
</feature>
<dbReference type="Pfam" id="PF00085">
    <property type="entry name" value="Thioredoxin"/>
    <property type="match status" value="1"/>
</dbReference>
<evidence type="ECO:0000256" key="7">
    <source>
        <dbReference type="PIRSR" id="PIRSR000077-1"/>
    </source>
</evidence>
<feature type="site" description="Contributes to redox potential value" evidence="7">
    <location>
        <position position="33"/>
    </location>
</feature>
<dbReference type="PIRSF" id="PIRSF000077">
    <property type="entry name" value="Thioredoxin"/>
    <property type="match status" value="1"/>
</dbReference>
<feature type="site" description="Deprotonates C-terminal active site Cys" evidence="7">
    <location>
        <position position="25"/>
    </location>
</feature>
<proteinExistence type="inferred from homology"/>
<evidence type="ECO:0000256" key="5">
    <source>
        <dbReference type="NCBIfam" id="TIGR01068"/>
    </source>
</evidence>
<dbReference type="NCBIfam" id="TIGR01068">
    <property type="entry name" value="thioredoxin"/>
    <property type="match status" value="1"/>
</dbReference>
<feature type="domain" description="Thioredoxin" evidence="9">
    <location>
        <begin position="1"/>
        <end position="103"/>
    </location>
</feature>
<feature type="active site" description="Nucleophile" evidence="7">
    <location>
        <position position="31"/>
    </location>
</feature>
<dbReference type="PANTHER" id="PTHR43601:SF3">
    <property type="entry name" value="THIOREDOXIN, MITOCHONDRIAL"/>
    <property type="match status" value="1"/>
</dbReference>
<evidence type="ECO:0000256" key="6">
    <source>
        <dbReference type="PIRNR" id="PIRNR000077"/>
    </source>
</evidence>
<dbReference type="FunFam" id="3.40.30.10:FF:000001">
    <property type="entry name" value="Thioredoxin"/>
    <property type="match status" value="1"/>
</dbReference>
<dbReference type="PROSITE" id="PS00194">
    <property type="entry name" value="THIOREDOXIN_1"/>
    <property type="match status" value="1"/>
</dbReference>
<dbReference type="AlphaFoldDB" id="A0A1F7KAU8"/>
<feature type="active site" description="Nucleophile" evidence="7">
    <location>
        <position position="34"/>
    </location>
</feature>
<reference evidence="10 11" key="1">
    <citation type="journal article" date="2016" name="Nat. Commun.">
        <title>Thousands of microbial genomes shed light on interconnected biogeochemical processes in an aquifer system.</title>
        <authorList>
            <person name="Anantharaman K."/>
            <person name="Brown C.T."/>
            <person name="Hug L.A."/>
            <person name="Sharon I."/>
            <person name="Castelle C.J."/>
            <person name="Probst A.J."/>
            <person name="Thomas B.C."/>
            <person name="Singh A."/>
            <person name="Wilkins M.J."/>
            <person name="Karaoz U."/>
            <person name="Brodie E.L."/>
            <person name="Williams K.H."/>
            <person name="Hubbard S.S."/>
            <person name="Banfield J.F."/>
        </authorList>
    </citation>
    <scope>NUCLEOTIDE SEQUENCE [LARGE SCALE GENOMIC DNA]</scope>
</reference>
<dbReference type="InterPro" id="IPR005746">
    <property type="entry name" value="Thioredoxin"/>
</dbReference>
<comment type="similarity">
    <text evidence="6">Belongs to the thioredoxin family.</text>
</comment>
<dbReference type="InterPro" id="IPR036249">
    <property type="entry name" value="Thioredoxin-like_sf"/>
</dbReference>
<protein>
    <recommendedName>
        <fullName evidence="5 6">Thioredoxin</fullName>
    </recommendedName>
</protein>
<feature type="disulfide bond" description="Redox-active" evidence="8">
    <location>
        <begin position="31"/>
        <end position="34"/>
    </location>
</feature>
<keyword evidence="3 8" id="KW-1015">Disulfide bond</keyword>
<dbReference type="Gene3D" id="3.40.30.10">
    <property type="entry name" value="Glutaredoxin"/>
    <property type="match status" value="1"/>
</dbReference>
<sequence length="103" mass="11604">MIYVKTAEEFKKEVLDYKDGSVLVDFFAVWCGPCQMMEPVLESFSKSNPKVKVVKVNVDEAQELAMQYNVMSIPTMYVFKSGQPVGQPMMGVQNEANLIQATK</sequence>
<keyword evidence="2" id="KW-0249">Electron transport</keyword>
<evidence type="ECO:0000313" key="11">
    <source>
        <dbReference type="Proteomes" id="UP000178450"/>
    </source>
</evidence>
<evidence type="ECO:0000256" key="8">
    <source>
        <dbReference type="PIRSR" id="PIRSR000077-4"/>
    </source>
</evidence>
<keyword evidence="1" id="KW-0813">Transport</keyword>
<evidence type="ECO:0000313" key="10">
    <source>
        <dbReference type="EMBL" id="OGK64978.1"/>
    </source>
</evidence>
<comment type="caution">
    <text evidence="10">The sequence shown here is derived from an EMBL/GenBank/DDBJ whole genome shotgun (WGS) entry which is preliminary data.</text>
</comment>
<dbReference type="Proteomes" id="UP000178450">
    <property type="component" value="Unassembled WGS sequence"/>
</dbReference>
<dbReference type="SUPFAM" id="SSF52833">
    <property type="entry name" value="Thioredoxin-like"/>
    <property type="match status" value="1"/>
</dbReference>
<dbReference type="PANTHER" id="PTHR43601">
    <property type="entry name" value="THIOREDOXIN, MITOCHONDRIAL"/>
    <property type="match status" value="1"/>
</dbReference>
<organism evidence="10 11">
    <name type="scientific">Candidatus Roizmanbacteria bacterium RIFOXYA1_FULL_41_12</name>
    <dbReference type="NCBI Taxonomy" id="1802082"/>
    <lineage>
        <taxon>Bacteria</taxon>
        <taxon>Candidatus Roizmaniibacteriota</taxon>
    </lineage>
</organism>
<keyword evidence="4 8" id="KW-0676">Redox-active center</keyword>
<evidence type="ECO:0000256" key="2">
    <source>
        <dbReference type="ARBA" id="ARBA00022982"/>
    </source>
</evidence>
<accession>A0A1F7KAU8</accession>
<name>A0A1F7KAU8_9BACT</name>
<dbReference type="GO" id="GO:0045454">
    <property type="term" value="P:cell redox homeostasis"/>
    <property type="evidence" value="ECO:0007669"/>
    <property type="project" value="TreeGrafter"/>
</dbReference>
<dbReference type="PROSITE" id="PS51352">
    <property type="entry name" value="THIOREDOXIN_2"/>
    <property type="match status" value="1"/>
</dbReference>
<evidence type="ECO:0000256" key="4">
    <source>
        <dbReference type="ARBA" id="ARBA00023284"/>
    </source>
</evidence>
<evidence type="ECO:0000259" key="9">
    <source>
        <dbReference type="PROSITE" id="PS51352"/>
    </source>
</evidence>
<dbReference type="GO" id="GO:0015035">
    <property type="term" value="F:protein-disulfide reductase activity"/>
    <property type="evidence" value="ECO:0007669"/>
    <property type="project" value="UniProtKB-UniRule"/>
</dbReference>
<dbReference type="CDD" id="cd02947">
    <property type="entry name" value="TRX_family"/>
    <property type="match status" value="1"/>
</dbReference>
<dbReference type="EMBL" id="MGBG01000013">
    <property type="protein sequence ID" value="OGK64978.1"/>
    <property type="molecule type" value="Genomic_DNA"/>
</dbReference>
<dbReference type="InterPro" id="IPR017937">
    <property type="entry name" value="Thioredoxin_CS"/>
</dbReference>